<dbReference type="Gene3D" id="3.90.76.10">
    <property type="entry name" value="Dipeptide-binding Protein, Domain 1"/>
    <property type="match status" value="1"/>
</dbReference>
<sequence length="556" mass="59810">MRRASRLLAASAVGLSLLLTACGSDSDPADPTSTTDSSVTATDGATTDPATDGAAAAGGEIVIRGCTPENPLVPGNTSETCGGDMVDAMTAKLVEYNTETSEPEMDIAESIESDDNVTFTVKLKEGYLFHDGTEVKAHNFVDAWNYTAAYENGQAGAYFMSVFKGAYEMAEEGSTTTELEGLSVVDDYTFTIETTGPVGNLPVRLGYSAFAPLPDAFFEDPAAFEDAPIGAGPFKFDSQSTTEYVFTKFEDYSGENAANVDKLTFRIYTDPAAAYADVVANNLDYTNEIPADVLVGEQYKADLPDRNLSRESMRFTTMVFSPNDPQLADNLDLRRAISMAIDRQLIIDQIYNGTYTAAHGWAPSIVSGATDSACGEWCDFDPEAAKALYDEAGGYDGTLTITTNGDGAHKEWTEATCNSIKNTLGVECIVNLTVDFATYNEQIDNNEIMGLFRSGWQGDYPSLENFLAPIYGTGADSNWSQYSNPAFDAKLAEANAADTTEAADALYAEAEQMLGEDLPTAPLWYPRTIVGYSDRVENVQINAFGVLDFSAISVKQ</sequence>
<feature type="signal peptide" evidence="2">
    <location>
        <begin position="1"/>
        <end position="21"/>
    </location>
</feature>
<accession>A0A1Q2CIM9</accession>
<dbReference type="Pfam" id="PF00496">
    <property type="entry name" value="SBP_bac_5"/>
    <property type="match status" value="1"/>
</dbReference>
<dbReference type="GO" id="GO:0015833">
    <property type="term" value="P:peptide transport"/>
    <property type="evidence" value="ECO:0007669"/>
    <property type="project" value="TreeGrafter"/>
</dbReference>
<evidence type="ECO:0000313" key="4">
    <source>
        <dbReference type="Proteomes" id="UP000188324"/>
    </source>
</evidence>
<keyword evidence="2" id="KW-0732">Signal</keyword>
<dbReference type="GO" id="GO:1904680">
    <property type="term" value="F:peptide transmembrane transporter activity"/>
    <property type="evidence" value="ECO:0007669"/>
    <property type="project" value="TreeGrafter"/>
</dbReference>
<dbReference type="OrthoDB" id="9046151at2"/>
<dbReference type="EMBL" id="CP019605">
    <property type="protein sequence ID" value="AQP45905.1"/>
    <property type="molecule type" value="Genomic_DNA"/>
</dbReference>
<protein>
    <submittedName>
        <fullName evidence="3">Peptide ABC transporter substrate-binding protein</fullName>
    </submittedName>
</protein>
<dbReference type="Gene3D" id="3.10.105.10">
    <property type="entry name" value="Dipeptide-binding Protein, Domain 3"/>
    <property type="match status" value="1"/>
</dbReference>
<proteinExistence type="predicted"/>
<dbReference type="PIRSF" id="PIRSF002741">
    <property type="entry name" value="MppA"/>
    <property type="match status" value="1"/>
</dbReference>
<dbReference type="Proteomes" id="UP000188324">
    <property type="component" value="Chromosome"/>
</dbReference>
<dbReference type="AlphaFoldDB" id="A0A1Q2CIM9"/>
<gene>
    <name evidence="3" type="ORF">RPIT_14735</name>
</gene>
<name>A0A1Q2CIM9_9ACTN</name>
<evidence type="ECO:0000313" key="3">
    <source>
        <dbReference type="EMBL" id="AQP45905.1"/>
    </source>
</evidence>
<dbReference type="CDD" id="cd00995">
    <property type="entry name" value="PBP2_NikA_DppA_OppA_like"/>
    <property type="match status" value="1"/>
</dbReference>
<feature type="chain" id="PRO_5043467087" evidence="2">
    <location>
        <begin position="22"/>
        <end position="556"/>
    </location>
</feature>
<reference evidence="3 4" key="1">
    <citation type="journal article" date="2016" name="Int. J. Syst. Evol. Microbiol.">
        <title>Tessaracoccus flavus sp. nov., isolated from the drainage system of a lindane-producing factory.</title>
        <authorList>
            <person name="Kumari R."/>
            <person name="Singh P."/>
            <person name="Schumann P."/>
            <person name="Lal R."/>
        </authorList>
    </citation>
    <scope>NUCLEOTIDE SEQUENCE [LARGE SCALE GENOMIC DNA]</scope>
    <source>
        <strain evidence="3 4">RP1T</strain>
    </source>
</reference>
<dbReference type="Gene3D" id="3.40.190.10">
    <property type="entry name" value="Periplasmic binding protein-like II"/>
    <property type="match status" value="1"/>
</dbReference>
<dbReference type="InterPro" id="IPR000914">
    <property type="entry name" value="SBP_5_dom"/>
</dbReference>
<dbReference type="SUPFAM" id="SSF53850">
    <property type="entry name" value="Periplasmic binding protein-like II"/>
    <property type="match status" value="1"/>
</dbReference>
<dbReference type="GO" id="GO:0042597">
    <property type="term" value="C:periplasmic space"/>
    <property type="evidence" value="ECO:0007669"/>
    <property type="project" value="UniProtKB-ARBA"/>
</dbReference>
<dbReference type="PANTHER" id="PTHR30290:SF83">
    <property type="entry name" value="ABC TRANSPORTER SUBSTRATE-BINDING PROTEIN"/>
    <property type="match status" value="1"/>
</dbReference>
<dbReference type="PROSITE" id="PS51257">
    <property type="entry name" value="PROKAR_LIPOPROTEIN"/>
    <property type="match status" value="1"/>
</dbReference>
<dbReference type="PANTHER" id="PTHR30290">
    <property type="entry name" value="PERIPLASMIC BINDING COMPONENT OF ABC TRANSPORTER"/>
    <property type="match status" value="1"/>
</dbReference>
<dbReference type="RefSeq" id="WP_077344103.1">
    <property type="nucleotide sequence ID" value="NZ_CP019605.1"/>
</dbReference>
<dbReference type="InterPro" id="IPR030678">
    <property type="entry name" value="Peptide/Ni-bd"/>
</dbReference>
<organism evidence="3 4">
    <name type="scientific">Tessaracoccus flavus</name>
    <dbReference type="NCBI Taxonomy" id="1610493"/>
    <lineage>
        <taxon>Bacteria</taxon>
        <taxon>Bacillati</taxon>
        <taxon>Actinomycetota</taxon>
        <taxon>Actinomycetes</taxon>
        <taxon>Propionibacteriales</taxon>
        <taxon>Propionibacteriaceae</taxon>
        <taxon>Tessaracoccus</taxon>
    </lineage>
</organism>
<dbReference type="InterPro" id="IPR039424">
    <property type="entry name" value="SBP_5"/>
</dbReference>
<dbReference type="STRING" id="1610493.RPIT_14735"/>
<evidence type="ECO:0000256" key="1">
    <source>
        <dbReference type="SAM" id="MobiDB-lite"/>
    </source>
</evidence>
<evidence type="ECO:0000256" key="2">
    <source>
        <dbReference type="SAM" id="SignalP"/>
    </source>
</evidence>
<keyword evidence="4" id="KW-1185">Reference proteome</keyword>
<dbReference type="KEGG" id="tfl:RPIT_14735"/>
<feature type="region of interest" description="Disordered" evidence="1">
    <location>
        <begin position="23"/>
        <end position="53"/>
    </location>
</feature>
<dbReference type="GO" id="GO:0043190">
    <property type="term" value="C:ATP-binding cassette (ABC) transporter complex"/>
    <property type="evidence" value="ECO:0007669"/>
    <property type="project" value="InterPro"/>
</dbReference>